<dbReference type="AlphaFoldDB" id="A0ABD2MNK5"/>
<feature type="region of interest" description="Disordered" evidence="1">
    <location>
        <begin position="72"/>
        <end position="91"/>
    </location>
</feature>
<gene>
    <name evidence="2" type="ORF">HHI36_007097</name>
</gene>
<reference evidence="2 3" key="1">
    <citation type="journal article" date="2021" name="BMC Biol.">
        <title>Horizontally acquired antibacterial genes associated with adaptive radiation of ladybird beetles.</title>
        <authorList>
            <person name="Li H.S."/>
            <person name="Tang X.F."/>
            <person name="Huang Y.H."/>
            <person name="Xu Z.Y."/>
            <person name="Chen M.L."/>
            <person name="Du X.Y."/>
            <person name="Qiu B.Y."/>
            <person name="Chen P.T."/>
            <person name="Zhang W."/>
            <person name="Slipinski A."/>
            <person name="Escalona H.E."/>
            <person name="Waterhouse R.M."/>
            <person name="Zwick A."/>
            <person name="Pang H."/>
        </authorList>
    </citation>
    <scope>NUCLEOTIDE SEQUENCE [LARGE SCALE GENOMIC DNA]</scope>
    <source>
        <strain evidence="2">SYSU2018</strain>
    </source>
</reference>
<dbReference type="Proteomes" id="UP001516400">
    <property type="component" value="Unassembled WGS sequence"/>
</dbReference>
<organism evidence="2 3">
    <name type="scientific">Cryptolaemus montrouzieri</name>
    <dbReference type="NCBI Taxonomy" id="559131"/>
    <lineage>
        <taxon>Eukaryota</taxon>
        <taxon>Metazoa</taxon>
        <taxon>Ecdysozoa</taxon>
        <taxon>Arthropoda</taxon>
        <taxon>Hexapoda</taxon>
        <taxon>Insecta</taxon>
        <taxon>Pterygota</taxon>
        <taxon>Neoptera</taxon>
        <taxon>Endopterygota</taxon>
        <taxon>Coleoptera</taxon>
        <taxon>Polyphaga</taxon>
        <taxon>Cucujiformia</taxon>
        <taxon>Coccinelloidea</taxon>
        <taxon>Coccinellidae</taxon>
        <taxon>Scymninae</taxon>
        <taxon>Scymnini</taxon>
        <taxon>Cryptolaemus</taxon>
    </lineage>
</organism>
<feature type="region of interest" description="Disordered" evidence="1">
    <location>
        <begin position="181"/>
        <end position="214"/>
    </location>
</feature>
<comment type="caution">
    <text evidence="2">The sequence shown here is derived from an EMBL/GenBank/DDBJ whole genome shotgun (WGS) entry which is preliminary data.</text>
</comment>
<proteinExistence type="predicted"/>
<sequence>MPHVYKSRKMIKITAGEIAELFNKAYARLESLDKEISGYKATGIFSMKPAVFSDDESFAVDEDQNQVDEQASSAAVTQSQRSVSQQLSTETSMSNQVEMSTLNEALDNDILFDLDATENEIFDNINDVVNFVNTADGIYLTDPIQIAEEQTHDITLFDRVAEDIIIQENVTVEEISKTDLVKKGANKEETANNEAEKEEIAKVQSTAEDLEDEP</sequence>
<protein>
    <submittedName>
        <fullName evidence="2">Uncharacterized protein</fullName>
    </submittedName>
</protein>
<keyword evidence="3" id="KW-1185">Reference proteome</keyword>
<dbReference type="EMBL" id="JABFTP020000021">
    <property type="protein sequence ID" value="KAL3267960.1"/>
    <property type="molecule type" value="Genomic_DNA"/>
</dbReference>
<feature type="compositionally biased region" description="Basic and acidic residues" evidence="1">
    <location>
        <begin position="181"/>
        <end position="201"/>
    </location>
</feature>
<name>A0ABD2MNK5_9CUCU</name>
<accession>A0ABD2MNK5</accession>
<evidence type="ECO:0000313" key="2">
    <source>
        <dbReference type="EMBL" id="KAL3267960.1"/>
    </source>
</evidence>
<evidence type="ECO:0000313" key="3">
    <source>
        <dbReference type="Proteomes" id="UP001516400"/>
    </source>
</evidence>
<evidence type="ECO:0000256" key="1">
    <source>
        <dbReference type="SAM" id="MobiDB-lite"/>
    </source>
</evidence>